<feature type="signal peptide" evidence="5">
    <location>
        <begin position="1"/>
        <end position="21"/>
    </location>
</feature>
<comment type="subcellular location">
    <subcellularLocation>
        <location evidence="1">Fimbrium</location>
    </subcellularLocation>
</comment>
<dbReference type="SUPFAM" id="SSF49401">
    <property type="entry name" value="Bacterial adhesins"/>
    <property type="match status" value="1"/>
</dbReference>
<dbReference type="OrthoDB" id="6458170at2"/>
<dbReference type="RefSeq" id="WP_068909701.1">
    <property type="nucleotide sequence ID" value="NZ_LXEW01000042.1"/>
</dbReference>
<feature type="domain" description="Fimbrial-type adhesion" evidence="6">
    <location>
        <begin position="192"/>
        <end position="339"/>
    </location>
</feature>
<gene>
    <name evidence="7" type="ORF">M998_3120</name>
</gene>
<dbReference type="GO" id="GO:0009289">
    <property type="term" value="C:pilus"/>
    <property type="evidence" value="ECO:0007669"/>
    <property type="project" value="UniProtKB-SubCell"/>
</dbReference>
<dbReference type="AlphaFoldDB" id="A0A1B7JN95"/>
<evidence type="ECO:0000256" key="3">
    <source>
        <dbReference type="ARBA" id="ARBA00022729"/>
    </source>
</evidence>
<dbReference type="Gene3D" id="2.60.40.1090">
    <property type="entry name" value="Fimbrial-type adhesion domain"/>
    <property type="match status" value="1"/>
</dbReference>
<comment type="similarity">
    <text evidence="2">Belongs to the fimbrial protein family.</text>
</comment>
<keyword evidence="8" id="KW-1185">Reference proteome</keyword>
<dbReference type="InterPro" id="IPR050263">
    <property type="entry name" value="Bact_Fimbrial_Adh_Pro"/>
</dbReference>
<accession>A0A1B7JN95</accession>
<dbReference type="GO" id="GO:0043709">
    <property type="term" value="P:cell adhesion involved in single-species biofilm formation"/>
    <property type="evidence" value="ECO:0007669"/>
    <property type="project" value="TreeGrafter"/>
</dbReference>
<evidence type="ECO:0000256" key="4">
    <source>
        <dbReference type="ARBA" id="ARBA00023263"/>
    </source>
</evidence>
<dbReference type="EMBL" id="LXEW01000042">
    <property type="protein sequence ID" value="OAT49144.1"/>
    <property type="molecule type" value="Genomic_DNA"/>
</dbReference>
<dbReference type="Pfam" id="PF00419">
    <property type="entry name" value="Fimbrial"/>
    <property type="match status" value="1"/>
</dbReference>
<dbReference type="PANTHER" id="PTHR33420">
    <property type="entry name" value="FIMBRIAL SUBUNIT ELFA-RELATED"/>
    <property type="match status" value="1"/>
</dbReference>
<evidence type="ECO:0000313" key="7">
    <source>
        <dbReference type="EMBL" id="OAT49144.1"/>
    </source>
</evidence>
<evidence type="ECO:0000313" key="8">
    <source>
        <dbReference type="Proteomes" id="UP000078224"/>
    </source>
</evidence>
<comment type="caution">
    <text evidence="7">The sequence shown here is derived from an EMBL/GenBank/DDBJ whole genome shotgun (WGS) entry which is preliminary data.</text>
</comment>
<evidence type="ECO:0000259" key="6">
    <source>
        <dbReference type="Pfam" id="PF00419"/>
    </source>
</evidence>
<name>A0A1B7JN95_9GAMM</name>
<organism evidence="7 8">
    <name type="scientific">Providencia heimbachae ATCC 35613</name>
    <dbReference type="NCBI Taxonomy" id="1354272"/>
    <lineage>
        <taxon>Bacteria</taxon>
        <taxon>Pseudomonadati</taxon>
        <taxon>Pseudomonadota</taxon>
        <taxon>Gammaproteobacteria</taxon>
        <taxon>Enterobacterales</taxon>
        <taxon>Morganellaceae</taxon>
        <taxon>Providencia</taxon>
    </lineage>
</organism>
<evidence type="ECO:0000256" key="2">
    <source>
        <dbReference type="ARBA" id="ARBA00006671"/>
    </source>
</evidence>
<sequence length="340" mass="36990">MNIKYIISAIGIALFSLNALSAGNFRVNLGDLDINAAAHKLPQEAMLGNGWKMFEPNESNGVCIADNSGEFTYLPQVNGKSTGLSFKDGSGDYPVFSSNIDGIGYAVGVRQKGTSRWYPLTGNNSPISAVDGTSILLLETRMVYVKTVQGNIDGKENASTQFEPIRVQCNGNLNWEHRLGEILPTSTIVKWAERTCDVKTTRQSVNLGIHDLAKVRSLKVGETFGHAQQSITIDCPSKMSIFYTIADNFHPSNISTNVIYLENENENPGFGVQIFESGKSTPLRLGGDRSLSSAHLYSLLTTGAVSQVVNKTFDFKYVKLSDDVKASNGNAQVTVTLVYK</sequence>
<dbReference type="PATRIC" id="fig|1354272.4.peg.3183"/>
<dbReference type="PANTHER" id="PTHR33420:SF3">
    <property type="entry name" value="FIMBRIAL SUBUNIT ELFA"/>
    <property type="match status" value="1"/>
</dbReference>
<protein>
    <recommendedName>
        <fullName evidence="6">Fimbrial-type adhesion domain-containing protein</fullName>
    </recommendedName>
</protein>
<dbReference type="InterPro" id="IPR000259">
    <property type="entry name" value="Adhesion_dom_fimbrial"/>
</dbReference>
<dbReference type="Proteomes" id="UP000078224">
    <property type="component" value="Unassembled WGS sequence"/>
</dbReference>
<keyword evidence="4" id="KW-0281">Fimbrium</keyword>
<keyword evidence="3 5" id="KW-0732">Signal</keyword>
<reference evidence="7 8" key="1">
    <citation type="submission" date="2016-04" db="EMBL/GenBank/DDBJ databases">
        <title>ATOL: Assembling a taxonomically balanced genome-scale reconstruction of the evolutionary history of the Enterobacteriaceae.</title>
        <authorList>
            <person name="Plunkett G.III."/>
            <person name="Neeno-Eckwall E.C."/>
            <person name="Glasner J.D."/>
            <person name="Perna N.T."/>
        </authorList>
    </citation>
    <scope>NUCLEOTIDE SEQUENCE [LARGE SCALE GENOMIC DNA]</scope>
    <source>
        <strain evidence="7 8">ATCC 35613</strain>
    </source>
</reference>
<evidence type="ECO:0000256" key="1">
    <source>
        <dbReference type="ARBA" id="ARBA00004561"/>
    </source>
</evidence>
<feature type="chain" id="PRO_5008595450" description="Fimbrial-type adhesion domain-containing protein" evidence="5">
    <location>
        <begin position="22"/>
        <end position="340"/>
    </location>
</feature>
<evidence type="ECO:0000256" key="5">
    <source>
        <dbReference type="SAM" id="SignalP"/>
    </source>
</evidence>
<dbReference type="InterPro" id="IPR036937">
    <property type="entry name" value="Adhesion_dom_fimbrial_sf"/>
</dbReference>
<proteinExistence type="inferred from homology"/>
<dbReference type="InterPro" id="IPR008966">
    <property type="entry name" value="Adhesion_dom_sf"/>
</dbReference>